<dbReference type="EMBL" id="CAKOGL010000006">
    <property type="protein sequence ID" value="CAH2087367.1"/>
    <property type="molecule type" value="Genomic_DNA"/>
</dbReference>
<evidence type="ECO:0000313" key="2">
    <source>
        <dbReference type="Proteomes" id="UP001153954"/>
    </source>
</evidence>
<dbReference type="AlphaFoldDB" id="A0AAU9TP95"/>
<gene>
    <name evidence="1" type="ORF">EEDITHA_LOCUS3637</name>
</gene>
<proteinExistence type="predicted"/>
<keyword evidence="2" id="KW-1185">Reference proteome</keyword>
<dbReference type="Proteomes" id="UP001153954">
    <property type="component" value="Unassembled WGS sequence"/>
</dbReference>
<protein>
    <submittedName>
        <fullName evidence="1">Uncharacterized protein</fullName>
    </submittedName>
</protein>
<accession>A0AAU9TP95</accession>
<name>A0AAU9TP95_EUPED</name>
<organism evidence="1 2">
    <name type="scientific">Euphydryas editha</name>
    <name type="common">Edith's checkerspot</name>
    <dbReference type="NCBI Taxonomy" id="104508"/>
    <lineage>
        <taxon>Eukaryota</taxon>
        <taxon>Metazoa</taxon>
        <taxon>Ecdysozoa</taxon>
        <taxon>Arthropoda</taxon>
        <taxon>Hexapoda</taxon>
        <taxon>Insecta</taxon>
        <taxon>Pterygota</taxon>
        <taxon>Neoptera</taxon>
        <taxon>Endopterygota</taxon>
        <taxon>Lepidoptera</taxon>
        <taxon>Glossata</taxon>
        <taxon>Ditrysia</taxon>
        <taxon>Papilionoidea</taxon>
        <taxon>Nymphalidae</taxon>
        <taxon>Nymphalinae</taxon>
        <taxon>Euphydryas</taxon>
    </lineage>
</organism>
<dbReference type="InterPro" id="IPR027417">
    <property type="entry name" value="P-loop_NTPase"/>
</dbReference>
<evidence type="ECO:0000313" key="1">
    <source>
        <dbReference type="EMBL" id="CAH2087367.1"/>
    </source>
</evidence>
<sequence>MGFPSAARQYYSQIVATTTLEAAKDLKEKLAHHYGKKIKSKVRTMPSILVNGFHEGVKINLLTVDEDFMNHFGLSECRGLKKYSSPEISINISLILYNIDSSQALLTAISNIWPKMFMYQRRLLKDVL</sequence>
<dbReference type="Gene3D" id="3.40.50.300">
    <property type="entry name" value="P-loop containing nucleotide triphosphate hydrolases"/>
    <property type="match status" value="1"/>
</dbReference>
<comment type="caution">
    <text evidence="1">The sequence shown here is derived from an EMBL/GenBank/DDBJ whole genome shotgun (WGS) entry which is preliminary data.</text>
</comment>
<reference evidence="1" key="1">
    <citation type="submission" date="2022-03" db="EMBL/GenBank/DDBJ databases">
        <authorList>
            <person name="Tunstrom K."/>
        </authorList>
    </citation>
    <scope>NUCLEOTIDE SEQUENCE</scope>
</reference>